<dbReference type="AlphaFoldDB" id="A0A3M0I7R4"/>
<gene>
    <name evidence="1" type="ORF">CTZ28_13980</name>
</gene>
<keyword evidence="2" id="KW-1185">Reference proteome</keyword>
<accession>A0A3M0I7R4</accession>
<evidence type="ECO:0008006" key="3">
    <source>
        <dbReference type="Google" id="ProtNLM"/>
    </source>
</evidence>
<reference evidence="1 2" key="1">
    <citation type="submission" date="2017-11" db="EMBL/GenBank/DDBJ databases">
        <title>Draft genome of actinobacteria isolated from guarana (Paullinia cupana (Mart.) Ducke.</title>
        <authorList>
            <person name="Siqueira K.A."/>
            <person name="Liotti R.G."/>
            <person name="Mendes T.A.O."/>
            <person name="Soares M.A."/>
        </authorList>
    </citation>
    <scope>NUCLEOTIDE SEQUENCE [LARGE SCALE GENOMIC DNA]</scope>
    <source>
        <strain evidence="1 2">193</strain>
    </source>
</reference>
<organism evidence="1 2">
    <name type="scientific">Streptomyces shenzhenensis</name>
    <dbReference type="NCBI Taxonomy" id="943815"/>
    <lineage>
        <taxon>Bacteria</taxon>
        <taxon>Bacillati</taxon>
        <taxon>Actinomycetota</taxon>
        <taxon>Actinomycetes</taxon>
        <taxon>Kitasatosporales</taxon>
        <taxon>Streptomycetaceae</taxon>
        <taxon>Streptomyces</taxon>
    </lineage>
</organism>
<dbReference type="Proteomes" id="UP000270471">
    <property type="component" value="Unassembled WGS sequence"/>
</dbReference>
<dbReference type="RefSeq" id="WP_121889697.1">
    <property type="nucleotide sequence ID" value="NZ_JBNJMA010000002.1"/>
</dbReference>
<dbReference type="OrthoDB" id="5114877at2"/>
<comment type="caution">
    <text evidence="1">The sequence shown here is derived from an EMBL/GenBank/DDBJ whole genome shotgun (WGS) entry which is preliminary data.</text>
</comment>
<dbReference type="EMBL" id="PENI01000007">
    <property type="protein sequence ID" value="RMB85257.1"/>
    <property type="molecule type" value="Genomic_DNA"/>
</dbReference>
<proteinExistence type="predicted"/>
<evidence type="ECO:0000313" key="1">
    <source>
        <dbReference type="EMBL" id="RMB85257.1"/>
    </source>
</evidence>
<protein>
    <recommendedName>
        <fullName evidence="3">Lipoprotein</fullName>
    </recommendedName>
</protein>
<evidence type="ECO:0000313" key="2">
    <source>
        <dbReference type="Proteomes" id="UP000270471"/>
    </source>
</evidence>
<name>A0A3M0I7R4_9ACTN</name>
<sequence>MPQQQPRSHPGRTSSPARLVRGAAVAGSLVLLPLAAGCGGDGGDAAREPKGSKTPEISAVQAQVVAPAKVEVIARLTGCEAKIRIEADELRQGVCHTKRADYLITTFPEERFQQTWLDTAGMYQGDFLVGSRWVISAELDSLERFRTKTGGTIVHMSGMGPSPAPSSS</sequence>